<dbReference type="Gene3D" id="1.50.10.20">
    <property type="match status" value="1"/>
</dbReference>
<dbReference type="Proteomes" id="UP000572680">
    <property type="component" value="Unassembled WGS sequence"/>
</dbReference>
<evidence type="ECO:0000313" key="2">
    <source>
        <dbReference type="Proteomes" id="UP000572680"/>
    </source>
</evidence>
<dbReference type="SUPFAM" id="SSF48239">
    <property type="entry name" value="Terpenoid cyclases/Protein prenyltransferases"/>
    <property type="match status" value="1"/>
</dbReference>
<evidence type="ECO:0000313" key="1">
    <source>
        <dbReference type="EMBL" id="MBA8953827.1"/>
    </source>
</evidence>
<comment type="caution">
    <text evidence="1">The sequence shown here is derived from an EMBL/GenBank/DDBJ whole genome shotgun (WGS) entry which is preliminary data.</text>
</comment>
<dbReference type="EMBL" id="JACJIA010000007">
    <property type="protein sequence ID" value="MBA8953827.1"/>
    <property type="molecule type" value="Genomic_DNA"/>
</dbReference>
<name>A0A7W3LT87_ACTNM</name>
<accession>A0A7W3LT87</accession>
<proteinExistence type="predicted"/>
<sequence length="286" mass="31337">MTSLSRADLARAERFVWLNARVLDRHRFALHFRGGPPGPLLAALRPYATPDGGYGHALEPDLRGPAAQPAAAQHALDVLHEAGADDDPAVTRVADFLTTITRPDGGVPFVLPTAPDDPHAPWWTTGDDPPSALNPTATLAGMLHRAGSTHPWLAPATDYCWTHLERDRRHAPYDVLAALTFLDHVPDRDRATAALDRNADAFRAPDGPGDHHRPLDLAPTPDGLGRRLFDDATIDADLDALAAEQHDDGGWTFPWPAWTPAVRPEWRGLLTIERLRTLRAYGRLQE</sequence>
<dbReference type="AlphaFoldDB" id="A0A7W3LT87"/>
<keyword evidence="2" id="KW-1185">Reference proteome</keyword>
<dbReference type="InterPro" id="IPR008930">
    <property type="entry name" value="Terpenoid_cyclase/PrenylTrfase"/>
</dbReference>
<reference evidence="1 2" key="1">
    <citation type="submission" date="2020-08" db="EMBL/GenBank/DDBJ databases">
        <title>Genomic Encyclopedia of Type Strains, Phase IV (KMG-IV): sequencing the most valuable type-strain genomes for metagenomic binning, comparative biology and taxonomic classification.</title>
        <authorList>
            <person name="Goeker M."/>
        </authorList>
    </citation>
    <scope>NUCLEOTIDE SEQUENCE [LARGE SCALE GENOMIC DNA]</scope>
    <source>
        <strain evidence="1 2">DSM 44197</strain>
    </source>
</reference>
<gene>
    <name evidence="1" type="ORF">HNR61_005480</name>
</gene>
<protein>
    <submittedName>
        <fullName evidence="1">Uncharacterized protein</fullName>
    </submittedName>
</protein>
<dbReference type="RefSeq" id="WP_182845965.1">
    <property type="nucleotide sequence ID" value="NZ_BAAALP010000097.1"/>
</dbReference>
<organism evidence="1 2">
    <name type="scientific">Actinomadura namibiensis</name>
    <dbReference type="NCBI Taxonomy" id="182080"/>
    <lineage>
        <taxon>Bacteria</taxon>
        <taxon>Bacillati</taxon>
        <taxon>Actinomycetota</taxon>
        <taxon>Actinomycetes</taxon>
        <taxon>Streptosporangiales</taxon>
        <taxon>Thermomonosporaceae</taxon>
        <taxon>Actinomadura</taxon>
    </lineage>
</organism>